<dbReference type="InterPro" id="IPR012337">
    <property type="entry name" value="RNaseH-like_sf"/>
</dbReference>
<dbReference type="EMBL" id="VSWD01000013">
    <property type="protein sequence ID" value="KAK3084401.1"/>
    <property type="molecule type" value="Genomic_DNA"/>
</dbReference>
<dbReference type="GO" id="GO:0005737">
    <property type="term" value="C:cytoplasm"/>
    <property type="evidence" value="ECO:0007669"/>
    <property type="project" value="TreeGrafter"/>
</dbReference>
<reference evidence="10" key="1">
    <citation type="submission" date="2019-08" db="EMBL/GenBank/DDBJ databases">
        <title>The improved chromosome-level genome for the pearl oyster Pinctada fucata martensii using PacBio sequencing and Hi-C.</title>
        <authorList>
            <person name="Zheng Z."/>
        </authorList>
    </citation>
    <scope>NUCLEOTIDE SEQUENCE</scope>
    <source>
        <strain evidence="10">ZZ-2019</strain>
        <tissue evidence="10">Adductor muscle</tissue>
    </source>
</reference>
<keyword evidence="5" id="KW-0269">Exonuclease</keyword>
<gene>
    <name evidence="10" type="ORF">FSP39_012922</name>
</gene>
<name>A0AA88XK54_PINIB</name>
<evidence type="ECO:0000259" key="9">
    <source>
        <dbReference type="SMART" id="SM00479"/>
    </source>
</evidence>
<evidence type="ECO:0000256" key="2">
    <source>
        <dbReference type="ARBA" id="ARBA00022722"/>
    </source>
</evidence>
<dbReference type="Proteomes" id="UP001186944">
    <property type="component" value="Unassembled WGS sequence"/>
</dbReference>
<evidence type="ECO:0000256" key="6">
    <source>
        <dbReference type="ARBA" id="ARBA00022842"/>
    </source>
</evidence>
<dbReference type="SMART" id="SM00479">
    <property type="entry name" value="EXOIII"/>
    <property type="match status" value="1"/>
</dbReference>
<feature type="domain" description="Exonuclease" evidence="9">
    <location>
        <begin position="447"/>
        <end position="625"/>
    </location>
</feature>
<evidence type="ECO:0000256" key="8">
    <source>
        <dbReference type="SAM" id="MobiDB-lite"/>
    </source>
</evidence>
<evidence type="ECO:0000256" key="5">
    <source>
        <dbReference type="ARBA" id="ARBA00022839"/>
    </source>
</evidence>
<dbReference type="InterPro" id="IPR013520">
    <property type="entry name" value="Ribonucl_H"/>
</dbReference>
<keyword evidence="3" id="KW-0479">Metal-binding</keyword>
<dbReference type="Gene3D" id="3.30.420.10">
    <property type="entry name" value="Ribonuclease H-like superfamily/Ribonuclease H"/>
    <property type="match status" value="1"/>
</dbReference>
<comment type="caution">
    <text evidence="10">The sequence shown here is derived from an EMBL/GenBank/DDBJ whole genome shotgun (WGS) entry which is preliminary data.</text>
</comment>
<dbReference type="InterPro" id="IPR057617">
    <property type="entry name" value="PML_C"/>
</dbReference>
<evidence type="ECO:0000256" key="1">
    <source>
        <dbReference type="ARBA" id="ARBA00001946"/>
    </source>
</evidence>
<keyword evidence="11" id="KW-1185">Reference proteome</keyword>
<evidence type="ECO:0000256" key="4">
    <source>
        <dbReference type="ARBA" id="ARBA00022801"/>
    </source>
</evidence>
<comment type="cofactor">
    <cofactor evidence="1">
        <name>Mg(2+)</name>
        <dbReference type="ChEBI" id="CHEBI:18420"/>
    </cofactor>
</comment>
<keyword evidence="6" id="KW-0460">Magnesium</keyword>
<comment type="similarity">
    <text evidence="7">Belongs to the exonuclease superfamily. TREX family.</text>
</comment>
<dbReference type="SUPFAM" id="SSF53098">
    <property type="entry name" value="Ribonuclease H-like"/>
    <property type="match status" value="1"/>
</dbReference>
<feature type="region of interest" description="Disordered" evidence="8">
    <location>
        <begin position="373"/>
        <end position="405"/>
    </location>
</feature>
<dbReference type="GO" id="GO:0046872">
    <property type="term" value="F:metal ion binding"/>
    <property type="evidence" value="ECO:0007669"/>
    <property type="project" value="UniProtKB-KW"/>
</dbReference>
<dbReference type="InterPro" id="IPR040393">
    <property type="entry name" value="TREX1/2"/>
</dbReference>
<dbReference type="GO" id="GO:0003676">
    <property type="term" value="F:nucleic acid binding"/>
    <property type="evidence" value="ECO:0007669"/>
    <property type="project" value="InterPro"/>
</dbReference>
<protein>
    <recommendedName>
        <fullName evidence="9">Exonuclease domain-containing protein</fullName>
    </recommendedName>
</protein>
<keyword evidence="2" id="KW-0540">Nuclease</keyword>
<organism evidence="10 11">
    <name type="scientific">Pinctada imbricata</name>
    <name type="common">Atlantic pearl-oyster</name>
    <name type="synonym">Pinctada martensii</name>
    <dbReference type="NCBI Taxonomy" id="66713"/>
    <lineage>
        <taxon>Eukaryota</taxon>
        <taxon>Metazoa</taxon>
        <taxon>Spiralia</taxon>
        <taxon>Lophotrochozoa</taxon>
        <taxon>Mollusca</taxon>
        <taxon>Bivalvia</taxon>
        <taxon>Autobranchia</taxon>
        <taxon>Pteriomorphia</taxon>
        <taxon>Pterioida</taxon>
        <taxon>Pterioidea</taxon>
        <taxon>Pteriidae</taxon>
        <taxon>Pinctada</taxon>
    </lineage>
</organism>
<dbReference type="GO" id="GO:0006308">
    <property type="term" value="P:DNA catabolic process"/>
    <property type="evidence" value="ECO:0007669"/>
    <property type="project" value="TreeGrafter"/>
</dbReference>
<evidence type="ECO:0000313" key="11">
    <source>
        <dbReference type="Proteomes" id="UP001186944"/>
    </source>
</evidence>
<dbReference type="AlphaFoldDB" id="A0AA88XK54"/>
<dbReference type="Pfam" id="PF00929">
    <property type="entry name" value="RNase_T"/>
    <property type="match status" value="1"/>
</dbReference>
<dbReference type="Pfam" id="PF25244">
    <property type="entry name" value="PML_C"/>
    <property type="match status" value="1"/>
</dbReference>
<evidence type="ECO:0000256" key="3">
    <source>
        <dbReference type="ARBA" id="ARBA00022723"/>
    </source>
</evidence>
<accession>A0AA88XK54</accession>
<sequence>MLNVGIGEQQINNVLAELNLPAIHHKTLKQREREVGRAFEKVAESSCNAAILSEMSFSGDSQVSCDGGWQRRGTGLNYDSLSGHVTVVGSSTKKCIAYGIANKTCRKCHVNLKTKGKANKSHVCRRNWCGSAKGMEPFLTIKCLKDLQKKGLDVKKIVMDDDSTTFSRAKKALSPQLTKASDKNHVVRNFSNSLYKLRTQNKNIMSTKTISYFKKCFTYAIEQNKGDEHGLRTNLEAIVPHAFGNHDKCNDKWCGYIRNPSTFRHKSLPFGKDLEGDDLKKSLNKVFQKQIDNVKKLVDLDSSNANENLNQLIAKKAPKAQHYSGSESLSYRVSAAIAQKNEGHQYLLQVNSECNLSPGKKTEVRLKRLDKKRLKKKERQTKRETKLNRLTSKQNRHTAQKLHEISEGTTYERDVGFSVNINEDDLLEIPVFSSRSSNKTDKKEPKNVIIIDLETTGFSHGNEIIQVAAKTLEGQDIFSKFVQPENGFIPPLVSKLTGIEIHGYQMYHHLIPVYSCSKKSALSEFTSWLKRYQDPLLVAHNAPYDSRVLVQAYVKSGMESDLECIGGFVDSIKTFKEVYPGKVSYKLGNLASELAPTFSFDAHSADGDVNVLHHLLEEIPNVHQMLKKCVVSVEDVKKNNQKITNKHKHIKSYVELVEKKVISKAQSESLASSGLNSEHIRIAYHRGGREGLLAVLKGKVTKTEQVATRLGLFYD</sequence>
<evidence type="ECO:0000256" key="7">
    <source>
        <dbReference type="ARBA" id="ARBA00025769"/>
    </source>
</evidence>
<evidence type="ECO:0000313" key="10">
    <source>
        <dbReference type="EMBL" id="KAK3084401.1"/>
    </source>
</evidence>
<proteinExistence type="inferred from homology"/>
<dbReference type="InterPro" id="IPR049012">
    <property type="entry name" value="Mutator_transp_dom"/>
</dbReference>
<dbReference type="PANTHER" id="PTHR13058:SF19">
    <property type="entry name" value="LD40940P"/>
    <property type="match status" value="1"/>
</dbReference>
<keyword evidence="4" id="KW-0378">Hydrolase</keyword>
<dbReference type="PANTHER" id="PTHR13058">
    <property type="entry name" value="THREE PRIME REPAIR EXONUCLEASE 1, 2"/>
    <property type="match status" value="1"/>
</dbReference>
<dbReference type="Pfam" id="PF20700">
    <property type="entry name" value="Mutator"/>
    <property type="match status" value="1"/>
</dbReference>
<dbReference type="GO" id="GO:0008296">
    <property type="term" value="F:3'-5'-DNA exonuclease activity"/>
    <property type="evidence" value="ECO:0007669"/>
    <property type="project" value="TreeGrafter"/>
</dbReference>
<dbReference type="InterPro" id="IPR036397">
    <property type="entry name" value="RNaseH_sf"/>
</dbReference>
<dbReference type="CDD" id="cd06127">
    <property type="entry name" value="DEDDh"/>
    <property type="match status" value="1"/>
</dbReference>